<evidence type="ECO:0000313" key="2">
    <source>
        <dbReference type="Proteomes" id="UP000317636"/>
    </source>
</evidence>
<organism evidence="1 2">
    <name type="scientific">Bacillus dicomae</name>
    <dbReference type="NCBI Taxonomy" id="3088378"/>
    <lineage>
        <taxon>Bacteria</taxon>
        <taxon>Bacillati</taxon>
        <taxon>Bacillota</taxon>
        <taxon>Bacilli</taxon>
        <taxon>Bacillales</taxon>
        <taxon>Bacillaceae</taxon>
        <taxon>Bacillus</taxon>
        <taxon>Bacillus cereus group</taxon>
    </lineage>
</organism>
<dbReference type="Proteomes" id="UP000317636">
    <property type="component" value="Unassembled WGS sequence"/>
</dbReference>
<name>A0AC61T671_9BACI</name>
<sequence length="101" mass="11988">MLQKENLSDIIRLLAGFLLSLKLLFNSFRGNFITNDQIDAIVNVVSFLFILYFGYKNNYVRKKGSNKKRNLLYRFLFIIAAQQLHLFAVDHMIILYIEMYM</sequence>
<accession>A0AC61T671</accession>
<evidence type="ECO:0000313" key="1">
    <source>
        <dbReference type="EMBL" id="TPV44259.1"/>
    </source>
</evidence>
<comment type="caution">
    <text evidence="1">The sequence shown here is derived from an EMBL/GenBank/DDBJ whole genome shotgun (WGS) entry which is preliminary data.</text>
</comment>
<reference evidence="1" key="1">
    <citation type="submission" date="2019-06" db="EMBL/GenBank/DDBJ databases">
        <title>Draft genome sequence of Bacillus sp. strain MHSD28.</title>
        <authorList>
            <person name="Makuwa S.C."/>
            <person name="Serepa-Dlamini M.H."/>
        </authorList>
    </citation>
    <scope>NUCLEOTIDE SEQUENCE</scope>
    <source>
        <strain evidence="1">MHSD28</strain>
    </source>
</reference>
<proteinExistence type="predicted"/>
<protein>
    <submittedName>
        <fullName evidence="1">Uncharacterized protein</fullName>
    </submittedName>
</protein>
<keyword evidence="2" id="KW-1185">Reference proteome</keyword>
<dbReference type="EMBL" id="VHIV01000002">
    <property type="protein sequence ID" value="TPV44259.1"/>
    <property type="molecule type" value="Genomic_DNA"/>
</dbReference>
<gene>
    <name evidence="1" type="ORF">FJ659_13715</name>
</gene>